<gene>
    <name evidence="1" type="ORF">AWM75_04415</name>
</gene>
<accession>A0A0X8FL36</accession>
<dbReference type="InterPro" id="IPR002716">
    <property type="entry name" value="PIN_dom"/>
</dbReference>
<proteinExistence type="predicted"/>
<dbReference type="PANTHER" id="PTHR11603">
    <property type="entry name" value="AAA FAMILY ATPASE"/>
    <property type="match status" value="1"/>
</dbReference>
<keyword evidence="2" id="KW-1185">Reference proteome</keyword>
<reference evidence="2" key="2">
    <citation type="submission" date="2016-01" db="EMBL/GenBank/DDBJ databases">
        <title>Six Aerococcus type strain genome sequencing and assembly using PacBio and Illumina Hiseq.</title>
        <authorList>
            <person name="Carkaci D."/>
            <person name="Dargis R."/>
            <person name="Nielsen X.C."/>
            <person name="Skovgaard O."/>
            <person name="Fuursted K."/>
            <person name="Christensen J.J."/>
        </authorList>
    </citation>
    <scope>NUCLEOTIDE SEQUENCE [LARGE SCALE GENOMIC DNA]</scope>
    <source>
        <strain evidence="2">CCUG42038B</strain>
    </source>
</reference>
<name>A0A0X8FL36_9LACT</name>
<dbReference type="AlphaFoldDB" id="A0A0X8FL36"/>
<dbReference type="SMART" id="SM00670">
    <property type="entry name" value="PINc"/>
    <property type="match status" value="1"/>
</dbReference>
<dbReference type="RefSeq" id="WP_067978732.1">
    <property type="nucleotide sequence ID" value="NZ_CP014163.1"/>
</dbReference>
<dbReference type="KEGG" id="auh:AWM75_04415"/>
<dbReference type="STRING" id="128944.AWM75_04415"/>
<dbReference type="Gene3D" id="3.40.50.1010">
    <property type="entry name" value="5'-nuclease"/>
    <property type="match status" value="1"/>
</dbReference>
<dbReference type="Pfam" id="PF01850">
    <property type="entry name" value="PIN"/>
    <property type="match status" value="1"/>
</dbReference>
<dbReference type="EMBL" id="CP014163">
    <property type="protein sequence ID" value="AMB99290.1"/>
    <property type="molecule type" value="Genomic_DNA"/>
</dbReference>
<dbReference type="PANTHER" id="PTHR11603:SF147">
    <property type="entry name" value="MEMBRANE PROTEIN"/>
    <property type="match status" value="1"/>
</dbReference>
<dbReference type="InterPro" id="IPR029060">
    <property type="entry name" value="PIN-like_dom_sf"/>
</dbReference>
<protein>
    <submittedName>
        <fullName evidence="1">Uncharacterized protein</fullName>
    </submittedName>
</protein>
<dbReference type="Proteomes" id="UP000062260">
    <property type="component" value="Chromosome"/>
</dbReference>
<sequence>MSKKIWSNLFKAVLILVGASLGYYLLPLVWQASGLANSLINHTLINMIIGALIFLILMQLLSPYFRRLAKQLDAGIRQISIVDFTIGIIGLIMGLLIAWLINIPLVALRIPFIGNILPIVTTVSLGALGYYLTSSRSEDIQNIFTRPRQDMRDIVENIVTKEANQAQEEDQTDENSQLPDILPQTREAETFAKLADQAHFQAFKILDTSVIIDGRILDVIKTGFVEGIIVVPNFVLKELQYIADSADSNKRVRGRRGLDILNQIQDLPDVQIEFFRGDFEDEPEVDLKLLRLAEKIDGVVVTNDYNLNKVSQIHKIKVLNVNELAGSLKTVVLPGELMSVHLIKAGSERRQGVGYLDDGTMIVVEDGRDHLDEYVQVEVTSAIQTNAGRMIFAKLA</sequence>
<dbReference type="InterPro" id="IPR052041">
    <property type="entry name" value="Nucleic_acid_metab_PIN/TRAM"/>
</dbReference>
<evidence type="ECO:0000313" key="2">
    <source>
        <dbReference type="Proteomes" id="UP000062260"/>
    </source>
</evidence>
<dbReference type="CDD" id="cd09877">
    <property type="entry name" value="PIN_YacL-like"/>
    <property type="match status" value="1"/>
</dbReference>
<organism evidence="1 2">
    <name type="scientific">Aerococcus urinaehominis</name>
    <dbReference type="NCBI Taxonomy" id="128944"/>
    <lineage>
        <taxon>Bacteria</taxon>
        <taxon>Bacillati</taxon>
        <taxon>Bacillota</taxon>
        <taxon>Bacilli</taxon>
        <taxon>Lactobacillales</taxon>
        <taxon>Aerococcaceae</taxon>
        <taxon>Aerococcus</taxon>
    </lineage>
</organism>
<reference evidence="1 2" key="1">
    <citation type="journal article" date="2016" name="Genome Announc.">
        <title>Complete Genome Sequences of Aerococcus christensenii CCUG 28831T, Aerococcus sanguinicola CCUG 43001T, Aerococcus urinae CCUG 36881T, Aerococcus urinaeequi CCUG 28094T, Aerococcus urinaehominis CCUG 42038 BT, and Aerococcus viridans CCUG 4311T.</title>
        <authorList>
            <person name="Carkaci D."/>
            <person name="Dargis R."/>
            <person name="Nielsen X.C."/>
            <person name="Skovgaard O."/>
            <person name="Fuursted K."/>
            <person name="Christensen J.J."/>
        </authorList>
    </citation>
    <scope>NUCLEOTIDE SEQUENCE [LARGE SCALE GENOMIC DNA]</scope>
    <source>
        <strain evidence="1 2">CCUG42038B</strain>
    </source>
</reference>
<evidence type="ECO:0000313" key="1">
    <source>
        <dbReference type="EMBL" id="AMB99290.1"/>
    </source>
</evidence>
<dbReference type="OrthoDB" id="9780734at2"/>
<dbReference type="SUPFAM" id="SSF88723">
    <property type="entry name" value="PIN domain-like"/>
    <property type="match status" value="1"/>
</dbReference>